<dbReference type="Proteomes" id="UP000615455">
    <property type="component" value="Unassembled WGS sequence"/>
</dbReference>
<evidence type="ECO:0000256" key="2">
    <source>
        <dbReference type="ARBA" id="ARBA00023125"/>
    </source>
</evidence>
<protein>
    <recommendedName>
        <fullName evidence="4">Tyr recombinase domain-containing protein</fullName>
    </recommendedName>
</protein>
<dbReference type="PROSITE" id="PS51898">
    <property type="entry name" value="TYR_RECOMBINASE"/>
    <property type="match status" value="1"/>
</dbReference>
<comment type="similarity">
    <text evidence="1">Belongs to the 'phage' integrase family.</text>
</comment>
<sequence length="529" mass="61063">MSEEKQNLVVDYHPDKSDENFRCGNSYFLDDVWDFKGFINAPHWNDAKFRLDFTGFNKWPYLQKTIKFYIVSELLTVGLNSVKRKLAAFNQLRKFIEKNVYVVSFKDFSRQVLILYYDYLLEATSERDGSLLNGQTIKKSAQVVKELLIRGGVRDWEVYHNTSYVAAIYQEKIIQSPRIKEDTKFGKSDKVLPEEELVEKIIELAQEEEEVLTGASIILQSQLGIRISEAVTIKEGCLIVIGGEMQIEYTTSKTKKEATKVLRPANELVVTAIKRLEEYTKTLREKSGMPYFFLDQDNEKKVVIASFSNWTKNRIKPFIAKHDIRDNTGKLLNLSSHYFRHIFATYALKKGMPIYDVAEMLNHESIQMTETYSHLEEHLKKVMVDVLSGDMPVSGTNKVVLEAIESEENPFKGKTTDQIEKMRKAMKIEILPHGLCLHHPLRGEPCAQDGVCLGCNNFLAPSNMLDQYESRLVRINRELNSTTEDDKNIYTSKLRYQAGRLEHYIKDLKSKTVNQQMFKVRQEAAVTVE</sequence>
<organism evidence="5 6">
    <name type="scientific">Paenibacillus marchantiophytorum</name>
    <dbReference type="NCBI Taxonomy" id="1619310"/>
    <lineage>
        <taxon>Bacteria</taxon>
        <taxon>Bacillati</taxon>
        <taxon>Bacillota</taxon>
        <taxon>Bacilli</taxon>
        <taxon>Bacillales</taxon>
        <taxon>Paenibacillaceae</taxon>
        <taxon>Paenibacillus</taxon>
    </lineage>
</organism>
<dbReference type="PANTHER" id="PTHR30349:SF41">
    <property type="entry name" value="INTEGRASE_RECOMBINASE PROTEIN MJ0367-RELATED"/>
    <property type="match status" value="1"/>
</dbReference>
<dbReference type="EMBL" id="BMHE01000018">
    <property type="protein sequence ID" value="GFZ87353.1"/>
    <property type="molecule type" value="Genomic_DNA"/>
</dbReference>
<comment type="caution">
    <text evidence="5">The sequence shown here is derived from an EMBL/GenBank/DDBJ whole genome shotgun (WGS) entry which is preliminary data.</text>
</comment>
<dbReference type="CDD" id="cd00397">
    <property type="entry name" value="DNA_BRE_C"/>
    <property type="match status" value="1"/>
</dbReference>
<dbReference type="InterPro" id="IPR002104">
    <property type="entry name" value="Integrase_catalytic"/>
</dbReference>
<accession>A0ABQ1EUJ8</accession>
<dbReference type="RefSeq" id="WP_189013746.1">
    <property type="nucleotide sequence ID" value="NZ_BMHE01000018.1"/>
</dbReference>
<dbReference type="InterPro" id="IPR050090">
    <property type="entry name" value="Tyrosine_recombinase_XerCD"/>
</dbReference>
<dbReference type="PANTHER" id="PTHR30349">
    <property type="entry name" value="PHAGE INTEGRASE-RELATED"/>
    <property type="match status" value="1"/>
</dbReference>
<feature type="domain" description="Tyr recombinase" evidence="4">
    <location>
        <begin position="187"/>
        <end position="384"/>
    </location>
</feature>
<keyword evidence="6" id="KW-1185">Reference proteome</keyword>
<keyword evidence="2" id="KW-0238">DNA-binding</keyword>
<dbReference type="SUPFAM" id="SSF56349">
    <property type="entry name" value="DNA breaking-rejoining enzymes"/>
    <property type="match status" value="1"/>
</dbReference>
<dbReference type="Gene3D" id="1.10.443.10">
    <property type="entry name" value="Intergrase catalytic core"/>
    <property type="match status" value="1"/>
</dbReference>
<evidence type="ECO:0000259" key="4">
    <source>
        <dbReference type="PROSITE" id="PS51898"/>
    </source>
</evidence>
<keyword evidence="3" id="KW-0233">DNA recombination</keyword>
<evidence type="ECO:0000313" key="6">
    <source>
        <dbReference type="Proteomes" id="UP000615455"/>
    </source>
</evidence>
<dbReference type="Pfam" id="PF00589">
    <property type="entry name" value="Phage_integrase"/>
    <property type="match status" value="1"/>
</dbReference>
<evidence type="ECO:0000256" key="1">
    <source>
        <dbReference type="ARBA" id="ARBA00008857"/>
    </source>
</evidence>
<dbReference type="InterPro" id="IPR013762">
    <property type="entry name" value="Integrase-like_cat_sf"/>
</dbReference>
<reference evidence="6" key="1">
    <citation type="journal article" date="2019" name="Int. J. Syst. Evol. Microbiol.">
        <title>The Global Catalogue of Microorganisms (GCM) 10K type strain sequencing project: providing services to taxonomists for standard genome sequencing and annotation.</title>
        <authorList>
            <consortium name="The Broad Institute Genomics Platform"/>
            <consortium name="The Broad Institute Genome Sequencing Center for Infectious Disease"/>
            <person name="Wu L."/>
            <person name="Ma J."/>
        </authorList>
    </citation>
    <scope>NUCLEOTIDE SEQUENCE [LARGE SCALE GENOMIC DNA]</scope>
    <source>
        <strain evidence="6">CGMCC 1.15043</strain>
    </source>
</reference>
<proteinExistence type="inferred from homology"/>
<evidence type="ECO:0000256" key="3">
    <source>
        <dbReference type="ARBA" id="ARBA00023172"/>
    </source>
</evidence>
<name>A0ABQ1EUJ8_9BACL</name>
<dbReference type="InterPro" id="IPR011010">
    <property type="entry name" value="DNA_brk_join_enz"/>
</dbReference>
<evidence type="ECO:0000313" key="5">
    <source>
        <dbReference type="EMBL" id="GFZ87353.1"/>
    </source>
</evidence>
<gene>
    <name evidence="5" type="ORF">GCM10008018_37000</name>
</gene>